<dbReference type="PANTHER" id="PTHR43162">
    <property type="match status" value="1"/>
</dbReference>
<comment type="caution">
    <text evidence="2">The sequence shown here is derived from an EMBL/GenBank/DDBJ whole genome shotgun (WGS) entry which is preliminary data.</text>
</comment>
<dbReference type="InterPro" id="IPR008030">
    <property type="entry name" value="NmrA-like"/>
</dbReference>
<dbReference type="EMBL" id="WHSB02000004">
    <property type="protein sequence ID" value="MCQ4630704.1"/>
    <property type="molecule type" value="Genomic_DNA"/>
</dbReference>
<evidence type="ECO:0000313" key="2">
    <source>
        <dbReference type="EMBL" id="MCQ4630704.1"/>
    </source>
</evidence>
<accession>A0ABT1R679</accession>
<evidence type="ECO:0000313" key="3">
    <source>
        <dbReference type="Proteomes" id="UP000996601"/>
    </source>
</evidence>
<feature type="domain" description="NmrA-like" evidence="1">
    <location>
        <begin position="3"/>
        <end position="225"/>
    </location>
</feature>
<dbReference type="SUPFAM" id="SSF51735">
    <property type="entry name" value="NAD(P)-binding Rossmann-fold domains"/>
    <property type="match status" value="1"/>
</dbReference>
<dbReference type="Pfam" id="PF05368">
    <property type="entry name" value="NmrA"/>
    <property type="match status" value="1"/>
</dbReference>
<evidence type="ECO:0000259" key="1">
    <source>
        <dbReference type="Pfam" id="PF05368"/>
    </source>
</evidence>
<dbReference type="InterPro" id="IPR051604">
    <property type="entry name" value="Ergot_Alk_Oxidoreductase"/>
</dbReference>
<dbReference type="Gene3D" id="3.40.50.720">
    <property type="entry name" value="NAD(P)-binding Rossmann-like Domain"/>
    <property type="match status" value="1"/>
</dbReference>
<reference evidence="2" key="1">
    <citation type="submission" date="2021-07" db="EMBL/GenBank/DDBJ databases">
        <title>Shinella sp. nov., a novel member of the genus Shinella from water.</title>
        <authorList>
            <person name="Deng Y."/>
        </authorList>
    </citation>
    <scope>NUCLEOTIDE SEQUENCE</scope>
    <source>
        <strain evidence="2">CPCC 100929</strain>
    </source>
</reference>
<name>A0ABT1R679_9HYPH</name>
<dbReference type="Gene3D" id="3.90.25.10">
    <property type="entry name" value="UDP-galactose 4-epimerase, domain 1"/>
    <property type="match status" value="1"/>
</dbReference>
<dbReference type="RefSeq" id="WP_256117070.1">
    <property type="nucleotide sequence ID" value="NZ_WHSB02000004.1"/>
</dbReference>
<dbReference type="InterPro" id="IPR036291">
    <property type="entry name" value="NAD(P)-bd_dom_sf"/>
</dbReference>
<organism evidence="2 3">
    <name type="scientific">Shinella lacus</name>
    <dbReference type="NCBI Taxonomy" id="2654216"/>
    <lineage>
        <taxon>Bacteria</taxon>
        <taxon>Pseudomonadati</taxon>
        <taxon>Pseudomonadota</taxon>
        <taxon>Alphaproteobacteria</taxon>
        <taxon>Hyphomicrobiales</taxon>
        <taxon>Rhizobiaceae</taxon>
        <taxon>Shinella</taxon>
    </lineage>
</organism>
<dbReference type="PANTHER" id="PTHR43162:SF1">
    <property type="entry name" value="PRESTALK A DIFFERENTIATION PROTEIN A"/>
    <property type="match status" value="1"/>
</dbReference>
<protein>
    <submittedName>
        <fullName evidence="2">NAD(P)H-binding protein</fullName>
    </submittedName>
</protein>
<dbReference type="Proteomes" id="UP000996601">
    <property type="component" value="Unassembled WGS sequence"/>
</dbReference>
<gene>
    <name evidence="2" type="ORF">GB927_011685</name>
</gene>
<sequence length="274" mass="29794">MMNKRILLLGGEGKTGRPIAERLREKGYAVRVASRSAGIPFDWRDASGWPAVLAGVDALYIAYQPDLAVPGSDDDIRRLSRLAAEAGVQRIVLLSGRGEDAAEASEEAMKEAGIPWTVLRGSWFFQNFSEGLFAEQILAGELVLPSSTVREPFVDTRDIADVAVAALTEEGHAGRTYELTGPRLMTFREAVAEFSAAGGRAVAYTPVTVEAYAGILREAGIPEDVIWLVTYLFGSVLDGRNESLRTDIEQVLGRPPRDFADFARDVAATGFWRS</sequence>
<proteinExistence type="predicted"/>
<keyword evidence="3" id="KW-1185">Reference proteome</keyword>